<keyword evidence="2" id="KW-1003">Cell membrane</keyword>
<evidence type="ECO:0000256" key="8">
    <source>
        <dbReference type="SAM" id="Phobius"/>
    </source>
</evidence>
<evidence type="ECO:0000256" key="3">
    <source>
        <dbReference type="ARBA" id="ARBA00022679"/>
    </source>
</evidence>
<dbReference type="RefSeq" id="WP_345125600.1">
    <property type="nucleotide sequence ID" value="NZ_BAABDI010000022.1"/>
</dbReference>
<evidence type="ECO:0000313" key="10">
    <source>
        <dbReference type="Proteomes" id="UP001501556"/>
    </source>
</evidence>
<dbReference type="InterPro" id="IPR018584">
    <property type="entry name" value="GT87"/>
</dbReference>
<accession>A0ABP7QI74</accession>
<gene>
    <name evidence="9" type="ORF">GCM10022407_29430</name>
</gene>
<feature type="transmembrane region" description="Helical" evidence="8">
    <location>
        <begin position="452"/>
        <end position="472"/>
    </location>
</feature>
<reference evidence="10" key="1">
    <citation type="journal article" date="2019" name="Int. J. Syst. Evol. Microbiol.">
        <title>The Global Catalogue of Microorganisms (GCM) 10K type strain sequencing project: providing services to taxonomists for standard genome sequencing and annotation.</title>
        <authorList>
            <consortium name="The Broad Institute Genomics Platform"/>
            <consortium name="The Broad Institute Genome Sequencing Center for Infectious Disease"/>
            <person name="Wu L."/>
            <person name="Ma J."/>
        </authorList>
    </citation>
    <scope>NUCLEOTIDE SEQUENCE [LARGE SCALE GENOMIC DNA]</scope>
    <source>
        <strain evidence="10">JCM 17217</strain>
    </source>
</reference>
<evidence type="ECO:0000256" key="2">
    <source>
        <dbReference type="ARBA" id="ARBA00022475"/>
    </source>
</evidence>
<dbReference type="Pfam" id="PF09594">
    <property type="entry name" value="GT87"/>
    <property type="match status" value="2"/>
</dbReference>
<keyword evidence="5 8" id="KW-1133">Transmembrane helix</keyword>
<feature type="transmembrane region" description="Helical" evidence="8">
    <location>
        <begin position="381"/>
        <end position="397"/>
    </location>
</feature>
<keyword evidence="3" id="KW-0808">Transferase</keyword>
<evidence type="ECO:0000313" key="9">
    <source>
        <dbReference type="EMBL" id="GAA3982275.1"/>
    </source>
</evidence>
<evidence type="ECO:0008006" key="11">
    <source>
        <dbReference type="Google" id="ProtNLM"/>
    </source>
</evidence>
<proteinExistence type="inferred from homology"/>
<keyword evidence="10" id="KW-1185">Reference proteome</keyword>
<protein>
    <recommendedName>
        <fullName evidence="11">DUF2029 domain-containing protein</fullName>
    </recommendedName>
</protein>
<name>A0ABP7QI74_9BACT</name>
<feature type="transmembrane region" description="Helical" evidence="8">
    <location>
        <begin position="250"/>
        <end position="275"/>
    </location>
</feature>
<feature type="transmembrane region" description="Helical" evidence="8">
    <location>
        <begin position="105"/>
        <end position="123"/>
    </location>
</feature>
<evidence type="ECO:0000256" key="1">
    <source>
        <dbReference type="ARBA" id="ARBA00004651"/>
    </source>
</evidence>
<feature type="transmembrane region" description="Helical" evidence="8">
    <location>
        <begin position="282"/>
        <end position="301"/>
    </location>
</feature>
<organism evidence="9 10">
    <name type="scientific">Hymenobacter antarcticus</name>
    <dbReference type="NCBI Taxonomy" id="486270"/>
    <lineage>
        <taxon>Bacteria</taxon>
        <taxon>Pseudomonadati</taxon>
        <taxon>Bacteroidota</taxon>
        <taxon>Cytophagia</taxon>
        <taxon>Cytophagales</taxon>
        <taxon>Hymenobacteraceae</taxon>
        <taxon>Hymenobacter</taxon>
    </lineage>
</organism>
<dbReference type="Proteomes" id="UP001501556">
    <property type="component" value="Unassembled WGS sequence"/>
</dbReference>
<feature type="transmembrane region" description="Helical" evidence="8">
    <location>
        <begin position="135"/>
        <end position="155"/>
    </location>
</feature>
<sequence>MPRFLLLFLALIALFNLSRVLREPRPGPDRPMDFRTCYVGQEVLRQGENPYNDATLKSGWQRIAAREHLATRTQPGLPNLPFLYPPWAAALFGITIGQLPYAVAWPLWYGLALLSLGLVAWLWPKVLRAENASVLPWWQFVLAALALKGTVPALLTGQPTFAALALGLGALAVAGGRTSPPVRICLKRRVPRRGEPNDGFVRLARFLGRCTVFKGIKNEELKIKSQIVKFLIFNSSFLIPFSKAKAPGRAVLAGLLLGLAAFKVTLLLPFAAWFLWQRQWRALAVAGAVVALLSAVAWYWAVIPTDLLPTYQNLLAQVRAQSFDPADPDYPLTQGMTLRLELGNVLEWLRPGSSPWHVLLHGALWLVALLQLAWLRRQGTVLAGWYVFLVLSTLTLLTTYHLYYDAVLLLPLLVFARYLPRSRQWLLLGLLLPLLLPLNGIALAIGNPTGLHWLYFLMPLSLLGVLAVLLAWPVHRASGSR</sequence>
<feature type="transmembrane region" description="Helical" evidence="8">
    <location>
        <begin position="426"/>
        <end position="446"/>
    </location>
</feature>
<evidence type="ECO:0000256" key="5">
    <source>
        <dbReference type="ARBA" id="ARBA00022989"/>
    </source>
</evidence>
<comment type="caution">
    <text evidence="9">The sequence shown here is derived from an EMBL/GenBank/DDBJ whole genome shotgun (WGS) entry which is preliminary data.</text>
</comment>
<comment type="similarity">
    <text evidence="7">Belongs to the glycosyltransferase 87 family.</text>
</comment>
<dbReference type="EMBL" id="BAABDI010000022">
    <property type="protein sequence ID" value="GAA3982275.1"/>
    <property type="molecule type" value="Genomic_DNA"/>
</dbReference>
<comment type="subcellular location">
    <subcellularLocation>
        <location evidence="1">Cell membrane</location>
        <topology evidence="1">Multi-pass membrane protein</topology>
    </subcellularLocation>
</comment>
<keyword evidence="6 8" id="KW-0472">Membrane</keyword>
<evidence type="ECO:0000256" key="4">
    <source>
        <dbReference type="ARBA" id="ARBA00022692"/>
    </source>
</evidence>
<evidence type="ECO:0000256" key="6">
    <source>
        <dbReference type="ARBA" id="ARBA00023136"/>
    </source>
</evidence>
<feature type="transmembrane region" description="Helical" evidence="8">
    <location>
        <begin position="356"/>
        <end position="374"/>
    </location>
</feature>
<keyword evidence="4 8" id="KW-0812">Transmembrane</keyword>
<evidence type="ECO:0000256" key="7">
    <source>
        <dbReference type="ARBA" id="ARBA00024033"/>
    </source>
</evidence>